<organism evidence="2 3">
    <name type="scientific">Lactobacillus johnsonii</name>
    <dbReference type="NCBI Taxonomy" id="33959"/>
    <lineage>
        <taxon>Bacteria</taxon>
        <taxon>Bacillati</taxon>
        <taxon>Bacillota</taxon>
        <taxon>Bacilli</taxon>
        <taxon>Lactobacillales</taxon>
        <taxon>Lactobacillaceae</taxon>
        <taxon>Lactobacillus</taxon>
    </lineage>
</organism>
<sequence length="123" mass="14084">MKFNLKKIVTSLLMLSILGVFETSKVDAADVNTSRSESSVGVNQYTPSRIWITLGAYDNSPTHYFEYNGYRGYLSRVTRERIVGRGSMTLYRGYLYSRNVRSIPTPYSRNPQLLKDVLSLEDK</sequence>
<dbReference type="Proteomes" id="UP000510788">
    <property type="component" value="Chromosome"/>
</dbReference>
<protein>
    <submittedName>
        <fullName evidence="2">Uncharacterized protein</fullName>
    </submittedName>
</protein>
<dbReference type="EMBL" id="CP047409">
    <property type="protein sequence ID" value="QLL67761.1"/>
    <property type="molecule type" value="Genomic_DNA"/>
</dbReference>
<keyword evidence="1" id="KW-0732">Signal</keyword>
<evidence type="ECO:0000313" key="3">
    <source>
        <dbReference type="Proteomes" id="UP000510788"/>
    </source>
</evidence>
<dbReference type="RefSeq" id="WP_094498239.1">
    <property type="nucleotide sequence ID" value="NZ_CP047409.1"/>
</dbReference>
<name>A0A9X7TTN8_LACJH</name>
<feature type="chain" id="PRO_5040917393" evidence="1">
    <location>
        <begin position="29"/>
        <end position="123"/>
    </location>
</feature>
<feature type="signal peptide" evidence="1">
    <location>
        <begin position="1"/>
        <end position="28"/>
    </location>
</feature>
<evidence type="ECO:0000256" key="1">
    <source>
        <dbReference type="SAM" id="SignalP"/>
    </source>
</evidence>
<reference evidence="2 3" key="1">
    <citation type="submission" date="2020-01" db="EMBL/GenBank/DDBJ databases">
        <title>Complete and circular genome sequences of six lactobacillus isolates from horses.</title>
        <authorList>
            <person name="Hassan H.M."/>
        </authorList>
    </citation>
    <scope>NUCLEOTIDE SEQUENCE [LARGE SCALE GENOMIC DNA]</scope>
    <source>
        <strain evidence="2 3">3DG</strain>
    </source>
</reference>
<dbReference type="AlphaFoldDB" id="A0A9X7TTN8"/>
<proteinExistence type="predicted"/>
<evidence type="ECO:0000313" key="2">
    <source>
        <dbReference type="EMBL" id="QLL67761.1"/>
    </source>
</evidence>
<accession>A0A9X7TTN8</accession>
<gene>
    <name evidence="2" type="ORF">GTO82_02255</name>
</gene>